<evidence type="ECO:0000256" key="1">
    <source>
        <dbReference type="ARBA" id="ARBA00004479"/>
    </source>
</evidence>
<dbReference type="PANTHER" id="PTHR23037">
    <property type="entry name" value="CYTOKINE RECEPTOR"/>
    <property type="match status" value="1"/>
</dbReference>
<evidence type="ECO:0000256" key="2">
    <source>
        <dbReference type="ARBA" id="ARBA00022692"/>
    </source>
</evidence>
<dbReference type="InterPro" id="IPR015321">
    <property type="entry name" value="TypeI_recpt_CBD"/>
</dbReference>
<dbReference type="GO" id="GO:0004896">
    <property type="term" value="F:cytokine receptor activity"/>
    <property type="evidence" value="ECO:0007669"/>
    <property type="project" value="TreeGrafter"/>
</dbReference>
<dbReference type="InterPro" id="IPR036116">
    <property type="entry name" value="FN3_sf"/>
</dbReference>
<dbReference type="PANTHER" id="PTHR23037:SF22">
    <property type="entry name" value="CYTOKINE RECEPTOR COMMON SUBUNIT BETA"/>
    <property type="match status" value="1"/>
</dbReference>
<dbReference type="InterPro" id="IPR003961">
    <property type="entry name" value="FN3_dom"/>
</dbReference>
<evidence type="ECO:0000259" key="14">
    <source>
        <dbReference type="PROSITE" id="PS50853"/>
    </source>
</evidence>
<dbReference type="SMART" id="SM00060">
    <property type="entry name" value="FN3"/>
    <property type="match status" value="1"/>
</dbReference>
<dbReference type="GO" id="GO:0009897">
    <property type="term" value="C:external side of plasma membrane"/>
    <property type="evidence" value="ECO:0007669"/>
    <property type="project" value="TreeGrafter"/>
</dbReference>
<comment type="subcellular location">
    <subcellularLocation>
        <location evidence="1">Membrane</location>
        <topology evidence="1">Single-pass type I membrane protein</topology>
    </subcellularLocation>
</comment>
<evidence type="ECO:0000256" key="12">
    <source>
        <dbReference type="SAM" id="SignalP"/>
    </source>
</evidence>
<dbReference type="Ensembl" id="ENSNMLT00000029121.1">
    <property type="protein sequence ID" value="ENSNMLP00000026060.1"/>
    <property type="gene ID" value="ENSNMLG00000016620.1"/>
</dbReference>
<keyword evidence="16" id="KW-1185">Reference proteome</keyword>
<dbReference type="Proteomes" id="UP000694523">
    <property type="component" value="Unplaced"/>
</dbReference>
<dbReference type="InterPro" id="IPR036179">
    <property type="entry name" value="Ig-like_dom_sf"/>
</dbReference>
<evidence type="ECO:0000256" key="8">
    <source>
        <dbReference type="ARBA" id="ARBA00023180"/>
    </source>
</evidence>
<feature type="compositionally biased region" description="Low complexity" evidence="10">
    <location>
        <begin position="96"/>
        <end position="105"/>
    </location>
</feature>
<keyword evidence="7" id="KW-0675">Receptor</keyword>
<dbReference type="PROSITE" id="PS50853">
    <property type="entry name" value="FN3"/>
    <property type="match status" value="1"/>
</dbReference>
<feature type="region of interest" description="Disordered" evidence="10">
    <location>
        <begin position="87"/>
        <end position="114"/>
    </location>
</feature>
<protein>
    <recommendedName>
        <fullName evidence="17">Fibronectin type-III domain-containing protein</fullName>
    </recommendedName>
</protein>
<dbReference type="CDD" id="cd00063">
    <property type="entry name" value="FN3"/>
    <property type="match status" value="1"/>
</dbReference>
<proteinExistence type="predicted"/>
<evidence type="ECO:0000256" key="7">
    <source>
        <dbReference type="ARBA" id="ARBA00023170"/>
    </source>
</evidence>
<feature type="signal peptide" evidence="12">
    <location>
        <begin position="1"/>
        <end position="18"/>
    </location>
</feature>
<reference evidence="15" key="1">
    <citation type="submission" date="2025-08" db="UniProtKB">
        <authorList>
            <consortium name="Ensembl"/>
        </authorList>
    </citation>
    <scope>IDENTIFICATION</scope>
</reference>
<feature type="chain" id="PRO_5034185637" description="Fibronectin type-III domain-containing protein" evidence="12">
    <location>
        <begin position="19"/>
        <end position="536"/>
    </location>
</feature>
<keyword evidence="4 11" id="KW-1133">Transmembrane helix</keyword>
<keyword evidence="9" id="KW-0393">Immunoglobulin domain</keyword>
<evidence type="ECO:0000256" key="11">
    <source>
        <dbReference type="SAM" id="Phobius"/>
    </source>
</evidence>
<reference evidence="15" key="2">
    <citation type="submission" date="2025-09" db="UniProtKB">
        <authorList>
            <consortium name="Ensembl"/>
        </authorList>
    </citation>
    <scope>IDENTIFICATION</scope>
</reference>
<keyword evidence="2 11" id="KW-0812">Transmembrane</keyword>
<dbReference type="GO" id="GO:0016064">
    <property type="term" value="P:immunoglobulin mediated immune response"/>
    <property type="evidence" value="ECO:0007669"/>
    <property type="project" value="TreeGrafter"/>
</dbReference>
<evidence type="ECO:0000259" key="13">
    <source>
        <dbReference type="PROSITE" id="PS50835"/>
    </source>
</evidence>
<keyword evidence="3 12" id="KW-0732">Signal</keyword>
<evidence type="ECO:0008006" key="17">
    <source>
        <dbReference type="Google" id="ProtNLM"/>
    </source>
</evidence>
<keyword evidence="6" id="KW-1015">Disulfide bond</keyword>
<evidence type="ECO:0000256" key="10">
    <source>
        <dbReference type="SAM" id="MobiDB-lite"/>
    </source>
</evidence>
<dbReference type="AlphaFoldDB" id="A0A8C6U0V2"/>
<dbReference type="Pfam" id="PF09240">
    <property type="entry name" value="IL6Ra-bind"/>
    <property type="match status" value="1"/>
</dbReference>
<dbReference type="PROSITE" id="PS50835">
    <property type="entry name" value="IG_LIKE"/>
    <property type="match status" value="1"/>
</dbReference>
<dbReference type="SMART" id="SM00409">
    <property type="entry name" value="IG"/>
    <property type="match status" value="1"/>
</dbReference>
<dbReference type="CDD" id="cd00096">
    <property type="entry name" value="Ig"/>
    <property type="match status" value="1"/>
</dbReference>
<feature type="domain" description="Fibronectin type-III" evidence="14">
    <location>
        <begin position="290"/>
        <end position="390"/>
    </location>
</feature>
<keyword evidence="8" id="KW-0325">Glycoprotein</keyword>
<keyword evidence="5 11" id="KW-0472">Membrane</keyword>
<dbReference type="SUPFAM" id="SSF48726">
    <property type="entry name" value="Immunoglobulin"/>
    <property type="match status" value="1"/>
</dbReference>
<dbReference type="InterPro" id="IPR013783">
    <property type="entry name" value="Ig-like_fold"/>
</dbReference>
<feature type="transmembrane region" description="Helical" evidence="11">
    <location>
        <begin position="432"/>
        <end position="453"/>
    </location>
</feature>
<evidence type="ECO:0000313" key="16">
    <source>
        <dbReference type="Proteomes" id="UP000694523"/>
    </source>
</evidence>
<dbReference type="InterPro" id="IPR007110">
    <property type="entry name" value="Ig-like_dom"/>
</dbReference>
<evidence type="ECO:0000313" key="15">
    <source>
        <dbReference type="Ensembl" id="ENSNMLP00000026060.1"/>
    </source>
</evidence>
<sequence length="536" mass="60417">MWTFLCALCVLWVTPILCTFDGVCPRKEPPPGVVVVSLGSELVLTCGDHVFVDGVKVVSNPSRSFAAAVPHSTHNAVLQKQHITMNSEGDGSVIPTSSSTSVSTSHRTKSDWDSGRTDVYEDEFDDEEKGERKFTILWKFNNKDMQGNTEGSTLSLSRVRKSDSGRYSCHHGGAERFSTRVIVAEAPETPHLSCYKKSPSSKIRCEWTPLAPVHKGTSCSLLIRKGLKGWFHGVSCSYSTRRSRFWCALNHDEDEKRTLHQAILCVSSFINNTTSDLLSFKPMQIIKPDHPYNVSVQPLPGLNRALMVTWRPPHTWKSKDRFYELDYEIRYKPLPSISCQTVSISDHATRHTITDAKEGQDYEVQVRAKSEYEGQWSDWSPPQYGRSWTDVSEEDPSMTPFPFSYSEGSGTEDPTEDYSVSMAPPQVRSHHYLWIMITIAIGLCLTILVVYIIRYKDKCMSKLQSLGVFAQCSDSVHPHPTPADIAPTEAERHALLNKACAPNEVKERSEQELRSGERIEEADINNKSYFLVQRDI</sequence>
<dbReference type="Pfam" id="PF00041">
    <property type="entry name" value="fn3"/>
    <property type="match status" value="1"/>
</dbReference>
<dbReference type="Gene3D" id="2.60.40.10">
    <property type="entry name" value="Immunoglobulins"/>
    <property type="match status" value="3"/>
</dbReference>
<organism evidence="15 16">
    <name type="scientific">Neogobius melanostomus</name>
    <name type="common">round goby</name>
    <dbReference type="NCBI Taxonomy" id="47308"/>
    <lineage>
        <taxon>Eukaryota</taxon>
        <taxon>Metazoa</taxon>
        <taxon>Chordata</taxon>
        <taxon>Craniata</taxon>
        <taxon>Vertebrata</taxon>
        <taxon>Euteleostomi</taxon>
        <taxon>Actinopterygii</taxon>
        <taxon>Neopterygii</taxon>
        <taxon>Teleostei</taxon>
        <taxon>Neoteleostei</taxon>
        <taxon>Acanthomorphata</taxon>
        <taxon>Gobiaria</taxon>
        <taxon>Gobiiformes</taxon>
        <taxon>Gobioidei</taxon>
        <taxon>Gobiidae</taxon>
        <taxon>Benthophilinae</taxon>
        <taxon>Neogobiini</taxon>
        <taxon>Neogobius</taxon>
    </lineage>
</organism>
<dbReference type="SUPFAM" id="SSF49265">
    <property type="entry name" value="Fibronectin type III"/>
    <property type="match status" value="2"/>
</dbReference>
<feature type="domain" description="Ig-like" evidence="13">
    <location>
        <begin position="95"/>
        <end position="169"/>
    </location>
</feature>
<evidence type="ECO:0000256" key="9">
    <source>
        <dbReference type="ARBA" id="ARBA00023319"/>
    </source>
</evidence>
<evidence type="ECO:0000256" key="4">
    <source>
        <dbReference type="ARBA" id="ARBA00022989"/>
    </source>
</evidence>
<evidence type="ECO:0000256" key="5">
    <source>
        <dbReference type="ARBA" id="ARBA00023136"/>
    </source>
</evidence>
<name>A0A8C6U0V2_9GOBI</name>
<accession>A0A8C6U0V2</accession>
<evidence type="ECO:0000256" key="3">
    <source>
        <dbReference type="ARBA" id="ARBA00022729"/>
    </source>
</evidence>
<dbReference type="InterPro" id="IPR003599">
    <property type="entry name" value="Ig_sub"/>
</dbReference>
<evidence type="ECO:0000256" key="6">
    <source>
        <dbReference type="ARBA" id="ARBA00023157"/>
    </source>
</evidence>